<feature type="transmembrane region" description="Helical" evidence="1">
    <location>
        <begin position="442"/>
        <end position="463"/>
    </location>
</feature>
<dbReference type="eggNOG" id="COG5426">
    <property type="taxonomic scope" value="Bacteria"/>
</dbReference>
<dbReference type="InterPro" id="IPR029062">
    <property type="entry name" value="Class_I_gatase-like"/>
</dbReference>
<accession>E8R0D1</accession>
<evidence type="ECO:0000313" key="2">
    <source>
        <dbReference type="EMBL" id="ADV62258.1"/>
    </source>
</evidence>
<dbReference type="EMBL" id="CP002353">
    <property type="protein sequence ID" value="ADV62258.1"/>
    <property type="molecule type" value="Genomic_DNA"/>
</dbReference>
<feature type="transmembrane region" description="Helical" evidence="1">
    <location>
        <begin position="409"/>
        <end position="430"/>
    </location>
</feature>
<reference key="1">
    <citation type="submission" date="2010-11" db="EMBL/GenBank/DDBJ databases">
        <title>The complete sequence of chromosome of Isophaera pallida ATCC 43644.</title>
        <authorList>
            <consortium name="US DOE Joint Genome Institute (JGI-PGF)"/>
            <person name="Lucas S."/>
            <person name="Copeland A."/>
            <person name="Lapidus A."/>
            <person name="Bruce D."/>
            <person name="Goodwin L."/>
            <person name="Pitluck S."/>
            <person name="Kyrpides N."/>
            <person name="Mavromatis K."/>
            <person name="Pagani I."/>
            <person name="Ivanova N."/>
            <person name="Saunders E."/>
            <person name="Brettin T."/>
            <person name="Detter J.C."/>
            <person name="Han C."/>
            <person name="Tapia R."/>
            <person name="Land M."/>
            <person name="Hauser L."/>
            <person name="Markowitz V."/>
            <person name="Cheng J.-F."/>
            <person name="Hugenholtz P."/>
            <person name="Woyke T."/>
            <person name="Wu D."/>
            <person name="Eisen J.A."/>
        </authorList>
    </citation>
    <scope>NUCLEOTIDE SEQUENCE</scope>
    <source>
        <strain>ATCC 43644</strain>
    </source>
</reference>
<dbReference type="SUPFAM" id="SSF52317">
    <property type="entry name" value="Class I glutamine amidotransferase-like"/>
    <property type="match status" value="1"/>
</dbReference>
<protein>
    <submittedName>
        <fullName evidence="2">Uncharacterized protein</fullName>
    </submittedName>
</protein>
<dbReference type="OrthoDB" id="267661at2"/>
<name>E8R0D1_ISOPI</name>
<evidence type="ECO:0000256" key="1">
    <source>
        <dbReference type="SAM" id="Phobius"/>
    </source>
</evidence>
<evidence type="ECO:0000313" key="3">
    <source>
        <dbReference type="Proteomes" id="UP000008631"/>
    </source>
</evidence>
<dbReference type="HOGENOM" id="CLU_379331_0_0_0"/>
<dbReference type="STRING" id="575540.Isop_1674"/>
<dbReference type="InParanoid" id="E8R0D1"/>
<dbReference type="AlphaFoldDB" id="E8R0D1"/>
<keyword evidence="1" id="KW-0472">Membrane</keyword>
<keyword evidence="3" id="KW-1185">Reference proteome</keyword>
<keyword evidence="1" id="KW-1133">Transmembrane helix</keyword>
<reference evidence="2 3" key="2">
    <citation type="journal article" date="2011" name="Stand. Genomic Sci.">
        <title>Complete genome sequence of Isosphaera pallida type strain (IS1B).</title>
        <authorList>
            <consortium name="US DOE Joint Genome Institute (JGI-PGF)"/>
            <person name="Goker M."/>
            <person name="Cleland D."/>
            <person name="Saunders E."/>
            <person name="Lapidus A."/>
            <person name="Nolan M."/>
            <person name="Lucas S."/>
            <person name="Hammon N."/>
            <person name="Deshpande S."/>
            <person name="Cheng J.F."/>
            <person name="Tapia R."/>
            <person name="Han C."/>
            <person name="Goodwin L."/>
            <person name="Pitluck S."/>
            <person name="Liolios K."/>
            <person name="Pagani I."/>
            <person name="Ivanova N."/>
            <person name="Mavromatis K."/>
            <person name="Pati A."/>
            <person name="Chen A."/>
            <person name="Palaniappan K."/>
            <person name="Land M."/>
            <person name="Hauser L."/>
            <person name="Chang Y.J."/>
            <person name="Jeffries C.D."/>
            <person name="Detter J.C."/>
            <person name="Beck B."/>
            <person name="Woyke T."/>
            <person name="Bristow J."/>
            <person name="Eisen J.A."/>
            <person name="Markowitz V."/>
            <person name="Hugenholtz P."/>
            <person name="Kyrpides N.C."/>
            <person name="Klenk H.P."/>
        </authorList>
    </citation>
    <scope>NUCLEOTIDE SEQUENCE [LARGE SCALE GENOMIC DNA]</scope>
    <source>
        <strain evidence="3">ATCC 43644 / DSM 9630 / IS1B</strain>
    </source>
</reference>
<proteinExistence type="predicted"/>
<dbReference type="RefSeq" id="WP_013564546.1">
    <property type="nucleotide sequence ID" value="NC_014962.1"/>
</dbReference>
<dbReference type="KEGG" id="ipa:Isop_1674"/>
<organism evidence="2 3">
    <name type="scientific">Isosphaera pallida (strain ATCC 43644 / DSM 9630 / IS1B)</name>
    <dbReference type="NCBI Taxonomy" id="575540"/>
    <lineage>
        <taxon>Bacteria</taxon>
        <taxon>Pseudomonadati</taxon>
        <taxon>Planctomycetota</taxon>
        <taxon>Planctomycetia</taxon>
        <taxon>Isosphaerales</taxon>
        <taxon>Isosphaeraceae</taxon>
        <taxon>Isosphaera</taxon>
    </lineage>
</organism>
<gene>
    <name evidence="2" type="ordered locus">Isop_1674</name>
</gene>
<dbReference type="Proteomes" id="UP000008631">
    <property type="component" value="Chromosome"/>
</dbReference>
<keyword evidence="1" id="KW-0812">Transmembrane</keyword>
<sequence>MMHSSGQGGWRRTAALGIAVVCVLSVELGSLGIGGATRRVLAQSELPPLEVVNLRVGFEEKFRVGAWTPVWITLQAGNDGWRGTLTVIVPDDDETPTAVDRNVLLERRQQVTYQMYVRPGNPQFEPRFELVPEGSRRPIRIPIPQESLSKIEPVIGNQLFIGVLGAASGIEEAGRPTAGEEVPQVNSGVSQPLPFWVTVRLRPDGLPADAIGLDGLDTLVVNAEDAQAMATLRGSAEAVKQWVRRGGRLVVAVGTNWTGVRDSFLVGEGLLPAQPNGTITLSDFGALEALVGSRTPLVVQGRQGVPVAQLTLARDRQVVVLDPTAAGPMIVRGAAGFGVVTVTALSVGNEPFASWSGRSGFWKTVLGLAPPRVDTQDLSQAFASYNQTDLSTLARSLLDQFPGVTLVPFGWVAFFVFVYVLLIGPGDYFFLKNVLKRLELTWITFPTIVLIVSVGAYLVAYQIKGTDLLINQIDIADVDQETGMTRGFSLMNIFSPINQDYNAGITPLPLNEPDPTVIPPAPPTQGNSIVTWFGAAEGGYAGMNNPNRLAFSSREYRYFANGNPSRMEGFRIAMWSSRALMATWTGSIPTPLIQADLRGDTQNLQGTLTNLSPRVFKDPKLFYRDKVYVINQDIPPGGTVSIEPDRSIRLLQGALGEISAQFSRYYSVDSADHARRERGPLVTNLTFYDSIEVRNRLLTNGSLRALDLSAHLKLGRPILLAEIDTPSTRLDLEPSPGAKFFESSFVRILLPAPVATPP</sequence>